<reference evidence="4" key="1">
    <citation type="submission" date="2023-08" db="EMBL/GenBank/DDBJ databases">
        <title>A de novo genome assembly of Solanum verrucosum Schlechtendal, a Mexican diploid species geographically isolated from the other diploid A-genome species in potato relatives.</title>
        <authorList>
            <person name="Hosaka K."/>
        </authorList>
    </citation>
    <scope>NUCLEOTIDE SEQUENCE</scope>
    <source>
        <tissue evidence="4">Young leaves</tissue>
    </source>
</reference>
<organism evidence="4 5">
    <name type="scientific">Solanum verrucosum</name>
    <dbReference type="NCBI Taxonomy" id="315347"/>
    <lineage>
        <taxon>Eukaryota</taxon>
        <taxon>Viridiplantae</taxon>
        <taxon>Streptophyta</taxon>
        <taxon>Embryophyta</taxon>
        <taxon>Tracheophyta</taxon>
        <taxon>Spermatophyta</taxon>
        <taxon>Magnoliopsida</taxon>
        <taxon>eudicotyledons</taxon>
        <taxon>Gunneridae</taxon>
        <taxon>Pentapetalae</taxon>
        <taxon>asterids</taxon>
        <taxon>lamiids</taxon>
        <taxon>Solanales</taxon>
        <taxon>Solanaceae</taxon>
        <taxon>Solanoideae</taxon>
        <taxon>Solaneae</taxon>
        <taxon>Solanum</taxon>
    </lineage>
</organism>
<name>A0AAF0V671_SOLVR</name>
<dbReference type="Proteomes" id="UP001234989">
    <property type="component" value="Chromosome 12"/>
</dbReference>
<dbReference type="InterPro" id="IPR056924">
    <property type="entry name" value="SH3_Tf2-1"/>
</dbReference>
<keyword evidence="2" id="KW-1133">Transmembrane helix</keyword>
<keyword evidence="2" id="KW-0812">Transmembrane</keyword>
<dbReference type="AlphaFoldDB" id="A0AAF0V671"/>
<evidence type="ECO:0000313" key="4">
    <source>
        <dbReference type="EMBL" id="WMV58677.1"/>
    </source>
</evidence>
<protein>
    <recommendedName>
        <fullName evidence="3">Tf2-1-like SH3-like domain-containing protein</fullName>
    </recommendedName>
</protein>
<feature type="transmembrane region" description="Helical" evidence="2">
    <location>
        <begin position="205"/>
        <end position="233"/>
    </location>
</feature>
<proteinExistence type="predicted"/>
<accession>A0AAF0V671</accession>
<gene>
    <name evidence="4" type="ORF">MTR67_052062</name>
</gene>
<dbReference type="PANTHER" id="PTHR46148">
    <property type="entry name" value="CHROMO DOMAIN-CONTAINING PROTEIN"/>
    <property type="match status" value="1"/>
</dbReference>
<dbReference type="EMBL" id="CP133623">
    <property type="protein sequence ID" value="WMV58677.1"/>
    <property type="molecule type" value="Genomic_DNA"/>
</dbReference>
<feature type="compositionally biased region" description="Basic and acidic residues" evidence="1">
    <location>
        <begin position="260"/>
        <end position="274"/>
    </location>
</feature>
<evidence type="ECO:0000259" key="3">
    <source>
        <dbReference type="Pfam" id="PF24626"/>
    </source>
</evidence>
<sequence length="311" mass="34476">MAPYAALYGRRCRSPVGWFEVGEAALTGPDSVLDAMEKVQLIRERLKTAQSRQKSYADVRRRELEFQVDDGVFLIVSPMKWVMRFGKKGKLSPRYVGPYRILKRIGGTHGHHPRTVDGLTVRPADQTTVRGLCLWNETSLNQPLTQTTIDQHGPSFNPRSVAATTDVAFTGAATAACSPSSHRSESLELLALSYRYSGWLFRADVALTVFALLLVLAGDWLVALVVVGAAPLAGSLTSRMRSPLATLAASSRYSRRRKGNEKEETEREGEKGERGSPGLQVAVAASHRNWTENEREEEDGRRIPKRRGENE</sequence>
<keyword evidence="2" id="KW-0472">Membrane</keyword>
<feature type="domain" description="Tf2-1-like SH3-like" evidence="3">
    <location>
        <begin position="70"/>
        <end position="106"/>
    </location>
</feature>
<keyword evidence="5" id="KW-1185">Reference proteome</keyword>
<dbReference type="PANTHER" id="PTHR46148:SF56">
    <property type="entry name" value="RETROTRANSPOSON PROTEIN"/>
    <property type="match status" value="1"/>
</dbReference>
<evidence type="ECO:0000256" key="1">
    <source>
        <dbReference type="SAM" id="MobiDB-lite"/>
    </source>
</evidence>
<dbReference type="Pfam" id="PF24626">
    <property type="entry name" value="SH3_Tf2-1"/>
    <property type="match status" value="1"/>
</dbReference>
<evidence type="ECO:0000313" key="5">
    <source>
        <dbReference type="Proteomes" id="UP001234989"/>
    </source>
</evidence>
<feature type="compositionally biased region" description="Basic and acidic residues" evidence="1">
    <location>
        <begin position="289"/>
        <end position="311"/>
    </location>
</feature>
<evidence type="ECO:0000256" key="2">
    <source>
        <dbReference type="SAM" id="Phobius"/>
    </source>
</evidence>
<feature type="region of interest" description="Disordered" evidence="1">
    <location>
        <begin position="251"/>
        <end position="311"/>
    </location>
</feature>